<dbReference type="Proteomes" id="UP000281406">
    <property type="component" value="Unassembled WGS sequence"/>
</dbReference>
<dbReference type="InterPro" id="IPR003877">
    <property type="entry name" value="SPRY_dom"/>
</dbReference>
<keyword evidence="2" id="KW-0863">Zinc-finger</keyword>
<dbReference type="InterPro" id="IPR001870">
    <property type="entry name" value="B30.2/SPRY"/>
</dbReference>
<dbReference type="SUPFAM" id="SSF49899">
    <property type="entry name" value="Concanavalin A-like lectins/glucanases"/>
    <property type="match status" value="1"/>
</dbReference>
<dbReference type="PANTHER" id="PTHR25465:SF14">
    <property type="entry name" value="E3 UBIQUITIN-PROTEIN LIGASE TRIM65"/>
    <property type="match status" value="1"/>
</dbReference>
<dbReference type="Gene3D" id="3.80.10.10">
    <property type="entry name" value="Ribonuclease Inhibitor"/>
    <property type="match status" value="1"/>
</dbReference>
<gene>
    <name evidence="5" type="ORF">DPX16_4548</name>
</gene>
<dbReference type="InterPro" id="IPR051051">
    <property type="entry name" value="E3_ubiq-ligase_TRIM/RNF"/>
</dbReference>
<keyword evidence="1" id="KW-0479">Metal-binding</keyword>
<dbReference type="PROSITE" id="PS50188">
    <property type="entry name" value="B302_SPRY"/>
    <property type="match status" value="1"/>
</dbReference>
<dbReference type="Pfam" id="PF00622">
    <property type="entry name" value="SPRY"/>
    <property type="match status" value="1"/>
</dbReference>
<accession>A0A3N0YC95</accession>
<protein>
    <submittedName>
        <fullName evidence="5">Stonustoxin subunit alpha</fullName>
    </submittedName>
</protein>
<dbReference type="GO" id="GO:0008270">
    <property type="term" value="F:zinc ion binding"/>
    <property type="evidence" value="ECO:0007669"/>
    <property type="project" value="UniProtKB-KW"/>
</dbReference>
<reference evidence="5 6" key="1">
    <citation type="submission" date="2018-10" db="EMBL/GenBank/DDBJ databases">
        <title>Genome assembly for a Yunnan-Guizhou Plateau 3E fish, Anabarilius grahami (Regan), and its evolutionary and genetic applications.</title>
        <authorList>
            <person name="Jiang W."/>
        </authorList>
    </citation>
    <scope>NUCLEOTIDE SEQUENCE [LARGE SCALE GENOMIC DNA]</scope>
    <source>
        <strain evidence="5">AG-KIZ</strain>
        <tissue evidence="5">Muscle</tissue>
    </source>
</reference>
<dbReference type="AlphaFoldDB" id="A0A3N0YC95"/>
<dbReference type="EMBL" id="RJVU01047220">
    <property type="protein sequence ID" value="ROL43714.1"/>
    <property type="molecule type" value="Genomic_DNA"/>
</dbReference>
<dbReference type="InterPro" id="IPR003879">
    <property type="entry name" value="Butyrophylin_SPRY"/>
</dbReference>
<evidence type="ECO:0000259" key="4">
    <source>
        <dbReference type="PROSITE" id="PS50188"/>
    </source>
</evidence>
<keyword evidence="3" id="KW-0862">Zinc</keyword>
<evidence type="ECO:0000313" key="5">
    <source>
        <dbReference type="EMBL" id="ROL43714.1"/>
    </source>
</evidence>
<dbReference type="GO" id="GO:0005737">
    <property type="term" value="C:cytoplasm"/>
    <property type="evidence" value="ECO:0007669"/>
    <property type="project" value="UniProtKB-ARBA"/>
</dbReference>
<dbReference type="Pfam" id="PF13765">
    <property type="entry name" value="PRY"/>
    <property type="match status" value="1"/>
</dbReference>
<proteinExistence type="predicted"/>
<evidence type="ECO:0000256" key="2">
    <source>
        <dbReference type="ARBA" id="ARBA00022771"/>
    </source>
</evidence>
<dbReference type="OrthoDB" id="10034042at2759"/>
<evidence type="ECO:0000256" key="3">
    <source>
        <dbReference type="ARBA" id="ARBA00022833"/>
    </source>
</evidence>
<comment type="caution">
    <text evidence="5">The sequence shown here is derived from an EMBL/GenBank/DDBJ whole genome shotgun (WGS) entry which is preliminary data.</text>
</comment>
<dbReference type="Gene3D" id="2.60.120.920">
    <property type="match status" value="1"/>
</dbReference>
<dbReference type="PRINTS" id="PR01407">
    <property type="entry name" value="BUTYPHLNCDUF"/>
</dbReference>
<evidence type="ECO:0000313" key="6">
    <source>
        <dbReference type="Proteomes" id="UP000281406"/>
    </source>
</evidence>
<dbReference type="PANTHER" id="PTHR25465">
    <property type="entry name" value="B-BOX DOMAIN CONTAINING"/>
    <property type="match status" value="1"/>
</dbReference>
<organism evidence="5 6">
    <name type="scientific">Anabarilius grahami</name>
    <name type="common">Kanglang fish</name>
    <name type="synonym">Barilius grahami</name>
    <dbReference type="NCBI Taxonomy" id="495550"/>
    <lineage>
        <taxon>Eukaryota</taxon>
        <taxon>Metazoa</taxon>
        <taxon>Chordata</taxon>
        <taxon>Craniata</taxon>
        <taxon>Vertebrata</taxon>
        <taxon>Euteleostomi</taxon>
        <taxon>Actinopterygii</taxon>
        <taxon>Neopterygii</taxon>
        <taxon>Teleostei</taxon>
        <taxon>Ostariophysi</taxon>
        <taxon>Cypriniformes</taxon>
        <taxon>Xenocyprididae</taxon>
        <taxon>Xenocypridinae</taxon>
        <taxon>Xenocypridinae incertae sedis</taxon>
        <taxon>Anabarilius</taxon>
    </lineage>
</organism>
<dbReference type="SMART" id="SM00589">
    <property type="entry name" value="PRY"/>
    <property type="match status" value="1"/>
</dbReference>
<feature type="domain" description="B30.2/SPRY" evidence="4">
    <location>
        <begin position="80"/>
        <end position="272"/>
    </location>
</feature>
<dbReference type="SUPFAM" id="SSF52047">
    <property type="entry name" value="RNI-like"/>
    <property type="match status" value="1"/>
</dbReference>
<dbReference type="InterPro" id="IPR006574">
    <property type="entry name" value="PRY"/>
</dbReference>
<sequence length="272" mass="30935">MERVNMIDYINDLDEKTRSLLKKELNKHLSRLSGCQIKEGVYQLLSSLKANSSCLRELDLRYNDLGNIGQEILDEYLCSLRIPTGGVCGPQPGLYKYAVTLTFDPQTANEYLYLNENNTVATRRKEKQQLPDNDERFDMCNQVLCRPPLSERCFFEVDVIGPDIHVGVACEGMERKGASDRVRLGRNEMSWSLCCSDNVCVAQHNQKAVSIPTESIRKLAVFLDREAGSLCFYSLSPQIKLLYMFDADFPEDQDLLAVFRIQEPGCSVNLRL</sequence>
<dbReference type="InterPro" id="IPR032675">
    <property type="entry name" value="LRR_dom_sf"/>
</dbReference>
<name>A0A3N0YC95_ANAGA</name>
<keyword evidence="6" id="KW-1185">Reference proteome</keyword>
<evidence type="ECO:0000256" key="1">
    <source>
        <dbReference type="ARBA" id="ARBA00022723"/>
    </source>
</evidence>
<dbReference type="InterPro" id="IPR013320">
    <property type="entry name" value="ConA-like_dom_sf"/>
</dbReference>
<dbReference type="InterPro" id="IPR043136">
    <property type="entry name" value="B30.2/SPRY_sf"/>
</dbReference>